<feature type="domain" description="HTH cro/C1-type" evidence="2">
    <location>
        <begin position="17"/>
        <end position="71"/>
    </location>
</feature>
<dbReference type="InterPro" id="IPR010982">
    <property type="entry name" value="Lambda_DNA-bd_dom_sf"/>
</dbReference>
<dbReference type="GO" id="GO:0003700">
    <property type="term" value="F:DNA-binding transcription factor activity"/>
    <property type="evidence" value="ECO:0007669"/>
    <property type="project" value="TreeGrafter"/>
</dbReference>
<evidence type="ECO:0000313" key="3">
    <source>
        <dbReference type="EMBL" id="EST24487.1"/>
    </source>
</evidence>
<dbReference type="InterPro" id="IPR050807">
    <property type="entry name" value="TransReg_Diox_bact_type"/>
</dbReference>
<dbReference type="PANTHER" id="PTHR46797:SF1">
    <property type="entry name" value="METHYLPHOSPHONATE SYNTHASE"/>
    <property type="match status" value="1"/>
</dbReference>
<protein>
    <recommendedName>
        <fullName evidence="2">HTH cro/C1-type domain-containing protein</fullName>
    </recommendedName>
</protein>
<dbReference type="PATRIC" id="fig|1352936.5.peg.6342"/>
<accession>V6JXD4</accession>
<evidence type="ECO:0000259" key="2">
    <source>
        <dbReference type="PROSITE" id="PS50943"/>
    </source>
</evidence>
<dbReference type="STRING" id="1352936.M878_30440"/>
<evidence type="ECO:0000256" key="1">
    <source>
        <dbReference type="ARBA" id="ARBA00023125"/>
    </source>
</evidence>
<dbReference type="PROSITE" id="PS50943">
    <property type="entry name" value="HTH_CROC1"/>
    <property type="match status" value="1"/>
</dbReference>
<dbReference type="HOGENOM" id="CLU_2669487_0_0_11"/>
<comment type="caution">
    <text evidence="3">The sequence shown here is derived from an EMBL/GenBank/DDBJ whole genome shotgun (WGS) entry which is preliminary data.</text>
</comment>
<dbReference type="InterPro" id="IPR001387">
    <property type="entry name" value="Cro/C1-type_HTH"/>
</dbReference>
<dbReference type="PANTHER" id="PTHR46797">
    <property type="entry name" value="HTH-TYPE TRANSCRIPTIONAL REGULATOR"/>
    <property type="match status" value="1"/>
</dbReference>
<dbReference type="Gene3D" id="1.10.260.40">
    <property type="entry name" value="lambda repressor-like DNA-binding domains"/>
    <property type="match status" value="1"/>
</dbReference>
<organism evidence="3 4">
    <name type="scientific">Streptomyces roseochromogenus subsp. oscitans DS 12.976</name>
    <dbReference type="NCBI Taxonomy" id="1352936"/>
    <lineage>
        <taxon>Bacteria</taxon>
        <taxon>Bacillati</taxon>
        <taxon>Actinomycetota</taxon>
        <taxon>Actinomycetes</taxon>
        <taxon>Kitasatosporales</taxon>
        <taxon>Streptomycetaceae</taxon>
        <taxon>Streptomyces</taxon>
    </lineage>
</organism>
<name>V6JXD4_STRRC</name>
<keyword evidence="1" id="KW-0238">DNA-binding</keyword>
<dbReference type="CDD" id="cd00093">
    <property type="entry name" value="HTH_XRE"/>
    <property type="match status" value="1"/>
</dbReference>
<reference evidence="3 4" key="1">
    <citation type="journal article" date="2014" name="Genome Announc.">
        <title>Draft Genome Sequence of Streptomyces roseochromogenes subsp. oscitans DS 12.976, Producer of the Aminocoumarin Antibiotic Clorobiocin.</title>
        <authorList>
            <person name="Ruckert C."/>
            <person name="Kalinowski J."/>
            <person name="Heide L."/>
            <person name="Apel A.K."/>
        </authorList>
    </citation>
    <scope>NUCLEOTIDE SEQUENCE [LARGE SCALE GENOMIC DNA]</scope>
    <source>
        <strain evidence="3 4">DS 12.976</strain>
    </source>
</reference>
<dbReference type="SMART" id="SM00530">
    <property type="entry name" value="HTH_XRE"/>
    <property type="match status" value="1"/>
</dbReference>
<proteinExistence type="predicted"/>
<dbReference type="SUPFAM" id="SSF47413">
    <property type="entry name" value="lambda repressor-like DNA-binding domains"/>
    <property type="match status" value="1"/>
</dbReference>
<dbReference type="Pfam" id="PF01381">
    <property type="entry name" value="HTH_3"/>
    <property type="match status" value="1"/>
</dbReference>
<evidence type="ECO:0000313" key="4">
    <source>
        <dbReference type="Proteomes" id="UP000017984"/>
    </source>
</evidence>
<dbReference type="GO" id="GO:0003677">
    <property type="term" value="F:DNA binding"/>
    <property type="evidence" value="ECO:0007669"/>
    <property type="project" value="UniProtKB-KW"/>
</dbReference>
<sequence length="85" mass="9106">MVTGRTVVNMNEDPRAFRRRRIEAGLSQTDLAEKAGVSKSHLSDVENGRAGFSPKNLKAIAEALGCEIRDLLHPEPAASTSMSAA</sequence>
<gene>
    <name evidence="3" type="ORF">M878_30440</name>
</gene>
<dbReference type="Proteomes" id="UP000017984">
    <property type="component" value="Chromosome"/>
</dbReference>
<keyword evidence="4" id="KW-1185">Reference proteome</keyword>
<dbReference type="EMBL" id="AWQX01000265">
    <property type="protein sequence ID" value="EST24487.1"/>
    <property type="molecule type" value="Genomic_DNA"/>
</dbReference>
<dbReference type="GO" id="GO:0005829">
    <property type="term" value="C:cytosol"/>
    <property type="evidence" value="ECO:0007669"/>
    <property type="project" value="TreeGrafter"/>
</dbReference>
<dbReference type="AlphaFoldDB" id="V6JXD4"/>